<gene>
    <name evidence="3" type="ORF">NA56DRAFT_700078</name>
</gene>
<sequence length="440" mass="49183">MSAPWGDFNLLGFLSYLPIPLYAENLRVHSAILSAVLDELYLPTSITGCIDAFQVLWHLHPDDMLDEMAAGKGRRCVSSVSSVRNGNRFALANGALLNYLRLRPHHKLLITSEGLRRPTIVNLVFLCPCLRSQRRRRQMHVVQLLLRLFQAAEVLGLALLAVQLYMAGLFIAATLVMCISASTVVLLLLHLFASLRFGTGRKIFEDTVQTSKRGAPLDVHVVVPHDNAPTMDVLLGYSSQLHGLTNMGPQLIQAYPVWKVLGRALALILTLQAALLMSLGPPWLLRRLIDPATSVLGMGMMCDVEVRRVAPIVFSGRRAALVFISTLPVSPRASRWDWMDPFIPPNQRRREWEREVERTRLFSSSTATRDRGEARGEGGGEDSGSRPLRRWESILRHEAVRARERADFSAALSYFEVMTGLREDDSRGSGKVKFMILIQA</sequence>
<evidence type="ECO:0000256" key="2">
    <source>
        <dbReference type="SAM" id="Phobius"/>
    </source>
</evidence>
<dbReference type="EMBL" id="KZ613472">
    <property type="protein sequence ID" value="PMD24447.1"/>
    <property type="molecule type" value="Genomic_DNA"/>
</dbReference>
<proteinExistence type="predicted"/>
<dbReference type="Proteomes" id="UP000235672">
    <property type="component" value="Unassembled WGS sequence"/>
</dbReference>
<organism evidence="3 4">
    <name type="scientific">Hyaloscypha hepaticicola</name>
    <dbReference type="NCBI Taxonomy" id="2082293"/>
    <lineage>
        <taxon>Eukaryota</taxon>
        <taxon>Fungi</taxon>
        <taxon>Dikarya</taxon>
        <taxon>Ascomycota</taxon>
        <taxon>Pezizomycotina</taxon>
        <taxon>Leotiomycetes</taxon>
        <taxon>Helotiales</taxon>
        <taxon>Hyaloscyphaceae</taxon>
        <taxon>Hyaloscypha</taxon>
    </lineage>
</organism>
<feature type="transmembrane region" description="Helical" evidence="2">
    <location>
        <begin position="171"/>
        <end position="193"/>
    </location>
</feature>
<keyword evidence="2" id="KW-1133">Transmembrane helix</keyword>
<name>A0A2J6QDW9_9HELO</name>
<keyword evidence="4" id="KW-1185">Reference proteome</keyword>
<feature type="region of interest" description="Disordered" evidence="1">
    <location>
        <begin position="363"/>
        <end position="387"/>
    </location>
</feature>
<reference evidence="3 4" key="1">
    <citation type="submission" date="2016-05" db="EMBL/GenBank/DDBJ databases">
        <title>A degradative enzymes factory behind the ericoid mycorrhizal symbiosis.</title>
        <authorList>
            <consortium name="DOE Joint Genome Institute"/>
            <person name="Martino E."/>
            <person name="Morin E."/>
            <person name="Grelet G."/>
            <person name="Kuo A."/>
            <person name="Kohler A."/>
            <person name="Daghino S."/>
            <person name="Barry K."/>
            <person name="Choi C."/>
            <person name="Cichocki N."/>
            <person name="Clum A."/>
            <person name="Copeland A."/>
            <person name="Hainaut M."/>
            <person name="Haridas S."/>
            <person name="Labutti K."/>
            <person name="Lindquist E."/>
            <person name="Lipzen A."/>
            <person name="Khouja H.-R."/>
            <person name="Murat C."/>
            <person name="Ohm R."/>
            <person name="Olson A."/>
            <person name="Spatafora J."/>
            <person name="Veneault-Fourrey C."/>
            <person name="Henrissat B."/>
            <person name="Grigoriev I."/>
            <person name="Martin F."/>
            <person name="Perotto S."/>
        </authorList>
    </citation>
    <scope>NUCLEOTIDE SEQUENCE [LARGE SCALE GENOMIC DNA]</scope>
    <source>
        <strain evidence="3 4">UAMH 7357</strain>
    </source>
</reference>
<evidence type="ECO:0000256" key="1">
    <source>
        <dbReference type="SAM" id="MobiDB-lite"/>
    </source>
</evidence>
<accession>A0A2J6QDW9</accession>
<feature type="compositionally biased region" description="Basic and acidic residues" evidence="1">
    <location>
        <begin position="368"/>
        <end position="378"/>
    </location>
</feature>
<feature type="transmembrane region" description="Helical" evidence="2">
    <location>
        <begin position="144"/>
        <end position="165"/>
    </location>
</feature>
<keyword evidence="2" id="KW-0812">Transmembrane</keyword>
<protein>
    <submittedName>
        <fullName evidence="3">Uncharacterized protein</fullName>
    </submittedName>
</protein>
<keyword evidence="2" id="KW-0472">Membrane</keyword>
<feature type="transmembrane region" description="Helical" evidence="2">
    <location>
        <begin position="264"/>
        <end position="285"/>
    </location>
</feature>
<dbReference type="AlphaFoldDB" id="A0A2J6QDW9"/>
<evidence type="ECO:0000313" key="4">
    <source>
        <dbReference type="Proteomes" id="UP000235672"/>
    </source>
</evidence>
<evidence type="ECO:0000313" key="3">
    <source>
        <dbReference type="EMBL" id="PMD24447.1"/>
    </source>
</evidence>
<dbReference type="OrthoDB" id="3553625at2759"/>